<keyword evidence="6" id="KW-1185">Reference proteome</keyword>
<dbReference type="AlphaFoldDB" id="A0A443R505"/>
<feature type="domain" description="Tudor" evidence="2">
    <location>
        <begin position="40"/>
        <end position="157"/>
    </location>
</feature>
<feature type="compositionally biased region" description="Basic and acidic residues" evidence="1">
    <location>
        <begin position="747"/>
        <end position="760"/>
    </location>
</feature>
<dbReference type="EMBL" id="NCKU01002311">
    <property type="protein sequence ID" value="RWS09865.1"/>
    <property type="molecule type" value="Genomic_DNA"/>
</dbReference>
<gene>
    <name evidence="5" type="ORF">B4U79_17626</name>
    <name evidence="4" type="ORF">B4U79_17645</name>
    <name evidence="3" type="ORF">B4U79_17663</name>
</gene>
<dbReference type="Pfam" id="PF00567">
    <property type="entry name" value="TUDOR"/>
    <property type="match status" value="2"/>
</dbReference>
<organism evidence="5 6">
    <name type="scientific">Dinothrombium tinctorium</name>
    <dbReference type="NCBI Taxonomy" id="1965070"/>
    <lineage>
        <taxon>Eukaryota</taxon>
        <taxon>Metazoa</taxon>
        <taxon>Ecdysozoa</taxon>
        <taxon>Arthropoda</taxon>
        <taxon>Chelicerata</taxon>
        <taxon>Arachnida</taxon>
        <taxon>Acari</taxon>
        <taxon>Acariformes</taxon>
        <taxon>Trombidiformes</taxon>
        <taxon>Prostigmata</taxon>
        <taxon>Anystina</taxon>
        <taxon>Parasitengona</taxon>
        <taxon>Trombidioidea</taxon>
        <taxon>Trombidiidae</taxon>
        <taxon>Dinothrombium</taxon>
    </lineage>
</organism>
<accession>A0A443R505</accession>
<reference evidence="5 6" key="1">
    <citation type="journal article" date="2018" name="Gigascience">
        <title>Genomes of trombidid mites reveal novel predicted allergens and laterally-transferred genes associated with secondary metabolism.</title>
        <authorList>
            <person name="Dong X."/>
            <person name="Chaisiri K."/>
            <person name="Xia D."/>
            <person name="Armstrong S.D."/>
            <person name="Fang Y."/>
            <person name="Donnelly M.J."/>
            <person name="Kadowaki T."/>
            <person name="McGarry J.W."/>
            <person name="Darby A.C."/>
            <person name="Makepeace B.L."/>
        </authorList>
    </citation>
    <scope>NUCLEOTIDE SEQUENCE [LARGE SCALE GENOMIC DNA]</scope>
    <source>
        <strain evidence="5">UoL-WK</strain>
    </source>
</reference>
<reference evidence="5" key="2">
    <citation type="submission" date="2018-11" db="EMBL/GenBank/DDBJ databases">
        <title>Trombidioid mite genomics.</title>
        <authorList>
            <person name="Dong X."/>
        </authorList>
    </citation>
    <scope>NUCLEOTIDE SEQUENCE</scope>
    <source>
        <strain evidence="5">UoL-WK</strain>
    </source>
</reference>
<dbReference type="Gene3D" id="2.40.50.90">
    <property type="match status" value="1"/>
</dbReference>
<evidence type="ECO:0000313" key="4">
    <source>
        <dbReference type="EMBL" id="RWS10106.1"/>
    </source>
</evidence>
<protein>
    <recommendedName>
        <fullName evidence="2">Tudor domain-containing protein</fullName>
    </recommendedName>
</protein>
<dbReference type="PANTHER" id="PTHR22948:SF15">
    <property type="entry name" value="TUDOR DOMAIN-CONTAINING PROTEIN 6"/>
    <property type="match status" value="1"/>
</dbReference>
<evidence type="ECO:0000313" key="5">
    <source>
        <dbReference type="EMBL" id="RWS10351.1"/>
    </source>
</evidence>
<feature type="region of interest" description="Disordered" evidence="1">
    <location>
        <begin position="1"/>
        <end position="27"/>
    </location>
</feature>
<dbReference type="InterPro" id="IPR002999">
    <property type="entry name" value="Tudor"/>
</dbReference>
<dbReference type="InterPro" id="IPR035437">
    <property type="entry name" value="SNase_OB-fold_sf"/>
</dbReference>
<dbReference type="OrthoDB" id="6433034at2759"/>
<sequence>MKSSFQDSRIVERVHSTGSNRAKGGRSGEQLLRIPELDIREGAYREVIITKISSPNNFYVRITEYENDLKEMRASMAKEYSRSNNSDFRPQKHSLVALIPNKSHRGAWQRGIVHDVNSMRIELVDTGGVAFRVPPTFIRRLDAKYFELPKLAIKCALTEEDAFTYATLNRFRDDFIDCRFLAHFKKKDINNHRYLIVLLHYEMIRTFDMFKIFIDKVVTEVKTVNLLSDDFVEVKLLTQPSEVDNTFYIKKVENSNPEELKLLNEISIYYSKLPASKLNIDVLKPSEVYVCEHKGKWFRARFQSFTSEEEDECIILLIDEGQVVSVKRERVKHLLDCYAVIPPQAICCRFSKELGWPSKVPCSPNVHFKCKFVSKDDNNCYTIEYPLTVIEEKNKIVQKIELMVPSKEASDQMPPKEINGVIDHSITTSQKSADIRSSESDLIEVLTSENSTFSPDHSNDVIPIAEPCENIVSIVKEDKFIEKSLITQTPPNSVEADGEWDKDLDKEKIDARVADVIESLKANVENCDTYVRVQNVKPTDLSNSEDIITNQEVNSSNDNAGEISESNEASTKETGFQNRNELQERFKSGLQQDGIDTQNKENILKIEGSDDNQQIAIKDDALSNADDEKPIERIDENCKHDQFETNVVEDEKQHIDENDSESKSDKVEVKEICEEYEKGRVELIDLTEAIGSNPIKNNEDKQEVNSCLPKNEKNKCGVEVIDLTEAEAEHSTLTINELTNSSVNEDDSLKQNETPKESESKSSSLPSFFDQNNTSTRSFESKNNERLKFENTAKYEEEYILSPKEIEAQQMVLKQQSEATIIASGSHKGFAEGPQSAQILREEETVSELDEEIILKILEKNPKLMDAALKRRGKETERVPTVNVEADTADTGEVEFTSQPSTTRFIEQYASSVCEDIIKKAFDDIK</sequence>
<dbReference type="EMBL" id="NCKU01002127">
    <property type="protein sequence ID" value="RWS10351.1"/>
    <property type="molecule type" value="Genomic_DNA"/>
</dbReference>
<evidence type="ECO:0000256" key="1">
    <source>
        <dbReference type="SAM" id="MobiDB-lite"/>
    </source>
</evidence>
<dbReference type="STRING" id="1965070.A0A443R505"/>
<dbReference type="Proteomes" id="UP000285301">
    <property type="component" value="Unassembled WGS sequence"/>
</dbReference>
<dbReference type="EMBL" id="NCKU01002222">
    <property type="protein sequence ID" value="RWS10106.1"/>
    <property type="molecule type" value="Genomic_DNA"/>
</dbReference>
<evidence type="ECO:0000259" key="2">
    <source>
        <dbReference type="Pfam" id="PF00567"/>
    </source>
</evidence>
<dbReference type="PANTHER" id="PTHR22948">
    <property type="entry name" value="TUDOR DOMAIN CONTAINING PROTEIN"/>
    <property type="match status" value="1"/>
</dbReference>
<dbReference type="Gene3D" id="2.30.30.140">
    <property type="match status" value="2"/>
</dbReference>
<comment type="caution">
    <text evidence="5">The sequence shown here is derived from an EMBL/GenBank/DDBJ whole genome shotgun (WGS) entry which is preliminary data.</text>
</comment>
<dbReference type="SUPFAM" id="SSF63748">
    <property type="entry name" value="Tudor/PWWP/MBT"/>
    <property type="match status" value="2"/>
</dbReference>
<evidence type="ECO:0000313" key="3">
    <source>
        <dbReference type="EMBL" id="RWS09865.1"/>
    </source>
</evidence>
<feature type="compositionally biased region" description="Polar residues" evidence="1">
    <location>
        <begin position="732"/>
        <end position="743"/>
    </location>
</feature>
<feature type="region of interest" description="Disordered" evidence="1">
    <location>
        <begin position="732"/>
        <end position="782"/>
    </location>
</feature>
<dbReference type="GO" id="GO:0007283">
    <property type="term" value="P:spermatogenesis"/>
    <property type="evidence" value="ECO:0007669"/>
    <property type="project" value="TreeGrafter"/>
</dbReference>
<dbReference type="GO" id="GO:0043186">
    <property type="term" value="C:P granule"/>
    <property type="evidence" value="ECO:0007669"/>
    <property type="project" value="TreeGrafter"/>
</dbReference>
<dbReference type="GO" id="GO:0034587">
    <property type="term" value="P:piRNA processing"/>
    <property type="evidence" value="ECO:0007669"/>
    <property type="project" value="TreeGrafter"/>
</dbReference>
<feature type="domain" description="Tudor" evidence="2">
    <location>
        <begin position="244"/>
        <end position="351"/>
    </location>
</feature>
<evidence type="ECO:0000313" key="6">
    <source>
        <dbReference type="Proteomes" id="UP000285301"/>
    </source>
</evidence>
<feature type="region of interest" description="Disordered" evidence="1">
    <location>
        <begin position="549"/>
        <end position="576"/>
    </location>
</feature>
<dbReference type="GO" id="GO:0030719">
    <property type="term" value="P:P granule organization"/>
    <property type="evidence" value="ECO:0007669"/>
    <property type="project" value="TreeGrafter"/>
</dbReference>
<dbReference type="InterPro" id="IPR050621">
    <property type="entry name" value="Tudor_domain_containing"/>
</dbReference>
<name>A0A443R505_9ACAR</name>
<proteinExistence type="predicted"/>